<organism evidence="2 3">
    <name type="scientific">Cordyceps fumosorosea (strain ARSEF 2679)</name>
    <name type="common">Isaria fumosorosea</name>
    <dbReference type="NCBI Taxonomy" id="1081104"/>
    <lineage>
        <taxon>Eukaryota</taxon>
        <taxon>Fungi</taxon>
        <taxon>Dikarya</taxon>
        <taxon>Ascomycota</taxon>
        <taxon>Pezizomycotina</taxon>
        <taxon>Sordariomycetes</taxon>
        <taxon>Hypocreomycetidae</taxon>
        <taxon>Hypocreales</taxon>
        <taxon>Cordycipitaceae</taxon>
        <taxon>Cordyceps</taxon>
    </lineage>
</organism>
<protein>
    <submittedName>
        <fullName evidence="2">Uncharacterized protein</fullName>
    </submittedName>
</protein>
<feature type="compositionally biased region" description="Polar residues" evidence="1">
    <location>
        <begin position="70"/>
        <end position="81"/>
    </location>
</feature>
<feature type="compositionally biased region" description="Basic and acidic residues" evidence="1">
    <location>
        <begin position="142"/>
        <end position="161"/>
    </location>
</feature>
<dbReference type="Proteomes" id="UP000076744">
    <property type="component" value="Unassembled WGS sequence"/>
</dbReference>
<evidence type="ECO:0000313" key="3">
    <source>
        <dbReference type="Proteomes" id="UP000076744"/>
    </source>
</evidence>
<dbReference type="GeneID" id="30020765"/>
<accession>A0A167XJW6</accession>
<reference evidence="2 3" key="1">
    <citation type="journal article" date="2016" name="Genome Biol. Evol.">
        <title>Divergent and convergent evolution of fungal pathogenicity.</title>
        <authorList>
            <person name="Shang Y."/>
            <person name="Xiao G."/>
            <person name="Zheng P."/>
            <person name="Cen K."/>
            <person name="Zhan S."/>
            <person name="Wang C."/>
        </authorList>
    </citation>
    <scope>NUCLEOTIDE SEQUENCE [LARGE SCALE GENOMIC DNA]</scope>
    <source>
        <strain evidence="2 3">ARSEF 2679</strain>
    </source>
</reference>
<evidence type="ECO:0000256" key="1">
    <source>
        <dbReference type="SAM" id="MobiDB-lite"/>
    </source>
</evidence>
<proteinExistence type="predicted"/>
<dbReference type="RefSeq" id="XP_018705035.1">
    <property type="nucleotide sequence ID" value="XM_018848079.1"/>
</dbReference>
<feature type="region of interest" description="Disordered" evidence="1">
    <location>
        <begin position="24"/>
        <end position="91"/>
    </location>
</feature>
<dbReference type="AlphaFoldDB" id="A0A167XJW6"/>
<feature type="region of interest" description="Disordered" evidence="1">
    <location>
        <begin position="127"/>
        <end position="161"/>
    </location>
</feature>
<name>A0A167XJW6_CORFA</name>
<gene>
    <name evidence="2" type="ORF">ISF_04473</name>
</gene>
<feature type="compositionally biased region" description="Low complexity" evidence="1">
    <location>
        <begin position="131"/>
        <end position="141"/>
    </location>
</feature>
<comment type="caution">
    <text evidence="2">The sequence shown here is derived from an EMBL/GenBank/DDBJ whole genome shotgun (WGS) entry which is preliminary data.</text>
</comment>
<evidence type="ECO:0000313" key="2">
    <source>
        <dbReference type="EMBL" id="OAA65063.1"/>
    </source>
</evidence>
<sequence>MKAAARLENVAMTVSESIVRTEVERMAKERQSRPRMTTEQRCGENLNAQARLHPTQLRPPPPLSPDSVKATPTAQQSTTYLQDEPEDERAAKELSTIEFAPADIAGCGDVAARDAGVSDAVWEQLQETCKTSSSARSSTRRNYGEKKETCNEEIRERIIKN</sequence>
<dbReference type="EMBL" id="AZHB01000009">
    <property type="protein sequence ID" value="OAA65063.1"/>
    <property type="molecule type" value="Genomic_DNA"/>
</dbReference>
<keyword evidence="3" id="KW-1185">Reference proteome</keyword>
<feature type="compositionally biased region" description="Basic and acidic residues" evidence="1">
    <location>
        <begin position="24"/>
        <end position="42"/>
    </location>
</feature>